<feature type="region of interest" description="Disordered" evidence="1">
    <location>
        <begin position="186"/>
        <end position="211"/>
    </location>
</feature>
<proteinExistence type="predicted"/>
<evidence type="ECO:0000313" key="3">
    <source>
        <dbReference type="EMBL" id="MFC5056745.1"/>
    </source>
</evidence>
<feature type="region of interest" description="Disordered" evidence="1">
    <location>
        <begin position="810"/>
        <end position="832"/>
    </location>
</feature>
<feature type="compositionally biased region" description="Basic and acidic residues" evidence="1">
    <location>
        <begin position="811"/>
        <end position="821"/>
    </location>
</feature>
<comment type="caution">
    <text evidence="3">The sequence shown here is derived from an EMBL/GenBank/DDBJ whole genome shotgun (WGS) entry which is preliminary data.</text>
</comment>
<sequence length="1095" mass="108489">MQTWAKRGLQTALVTGGLLMLGTGIASAQEDVNPDARPNPLDARVRVPVDVDHNNLGTPLGNRELPVVHSEIGTPSLADTQAARIAGHRNPLLRGTQGVMAATNRSGLTRGNTVGADVVMPVALCGNAVGAGGNSYVEADCARSVESVGDTRTDGSYGSLSGNAARAATAVSPQVTGNAIAALANAESHTTADQRASAGGDVRTSGRHGSLSGNVAALQGAVPVQANGNAVAAGGNSHTDSTASNHATAPGSLRTDGDRSSAGGNVLGVPLAPVVGVSGNGLGAVGNADANADDRSYADAGDAHPFPGGPSMWAETTGRNGTLAGNIAQPSLAGPASADGNALGGAGNSNVAGRSTNDAHAGGSSRTAGQDSVLSGNYADAPVALPVAGSGNSASGVGNTSARHANDVVTVAGGDTYTNGDRSVLSANSANLPPAGAADLCGNGTTAGGIADSECRNDVAVETGGYNGTTGNDAVLSGNIGQVPVGAPAEAFGNNFGAAGSSNGRTTEDKSIRSGRVANSVDDNGTVSSNVVSAPTVLGGQVFGNTGGAVANPTSTTDSDTRVDLGNPPQANGKHGSASGNIVHVPTSNPAQVFGDSVVGVGNGSSDTTSSLASRSGGSAVTTGDEGSLSGNVLSVPQASSPQAFGSAIGAGSNVESDTRNEFGSFSGGDVHTSGDAGSFSGNGLGPQTTVPLQLFGDAVTAAGNGYSRSDSSAGLTAGGRHLTSGEDASWSGNLLTTPVALAPSAHGDALTAAGLADARTTSDAHSTSGGDTTATGSGPFTAHDLELPAEGVARMFGVPIEVAGTATADAADRSRLRTGEGEETDPGRGVTLPMGIDHLLRIDELPSLELLHRLPEHRSPLSTLGLAELRHLPILGRPLPAQAPRVASPAPAVRKAGSELREDLPAVTPRVDARELPTSELPAAAQATTLLEPVAYLPTDAMPRVQEDLRNTASRHMPATAYLVHVGQGLLPATSGERSFSGTLPLVDSLALTEQLPVVTDQTAVLRDQALPTLPVASPVPLPVVLPIPGVAQPRTAPALPPTALNGLNVNPLQGAVGTESTPSLDQVRTPALAGLDAFSLFGNVERTAQLPRF</sequence>
<evidence type="ECO:0000313" key="4">
    <source>
        <dbReference type="Proteomes" id="UP001595833"/>
    </source>
</evidence>
<evidence type="ECO:0008006" key="5">
    <source>
        <dbReference type="Google" id="ProtNLM"/>
    </source>
</evidence>
<feature type="compositionally biased region" description="Low complexity" evidence="1">
    <location>
        <begin position="767"/>
        <end position="779"/>
    </location>
</feature>
<dbReference type="RefSeq" id="WP_344034487.1">
    <property type="nucleotide sequence ID" value="NZ_BAAAKE010000001.1"/>
</dbReference>
<dbReference type="EMBL" id="JBHSJB010000023">
    <property type="protein sequence ID" value="MFC5056745.1"/>
    <property type="molecule type" value="Genomic_DNA"/>
</dbReference>
<feature type="chain" id="PRO_5046910661" description="Small secreted domain DUF320" evidence="2">
    <location>
        <begin position="29"/>
        <end position="1095"/>
    </location>
</feature>
<gene>
    <name evidence="3" type="ORF">ACFPFM_23740</name>
</gene>
<feature type="region of interest" description="Disordered" evidence="1">
    <location>
        <begin position="545"/>
        <end position="579"/>
    </location>
</feature>
<feature type="compositionally biased region" description="Polar residues" evidence="1">
    <location>
        <begin position="237"/>
        <end position="247"/>
    </location>
</feature>
<feature type="region of interest" description="Disordered" evidence="1">
    <location>
        <begin position="496"/>
        <end position="521"/>
    </location>
</feature>
<keyword evidence="4" id="KW-1185">Reference proteome</keyword>
<feature type="compositionally biased region" description="Polar residues" evidence="1">
    <location>
        <begin position="348"/>
        <end position="374"/>
    </location>
</feature>
<feature type="region of interest" description="Disordered" evidence="1">
    <location>
        <begin position="229"/>
        <end position="261"/>
    </location>
</feature>
<accession>A0ABV9Y2A1</accession>
<feature type="signal peptide" evidence="2">
    <location>
        <begin position="1"/>
        <end position="28"/>
    </location>
</feature>
<feature type="region of interest" description="Disordered" evidence="1">
    <location>
        <begin position="601"/>
        <end position="629"/>
    </location>
</feature>
<dbReference type="Proteomes" id="UP001595833">
    <property type="component" value="Unassembled WGS sequence"/>
</dbReference>
<name>A0ABV9Y2A1_9PSEU</name>
<evidence type="ECO:0000256" key="2">
    <source>
        <dbReference type="SAM" id="SignalP"/>
    </source>
</evidence>
<evidence type="ECO:0000256" key="1">
    <source>
        <dbReference type="SAM" id="MobiDB-lite"/>
    </source>
</evidence>
<feature type="region of interest" description="Disordered" evidence="1">
    <location>
        <begin position="761"/>
        <end position="784"/>
    </location>
</feature>
<feature type="compositionally biased region" description="Low complexity" evidence="1">
    <location>
        <begin position="601"/>
        <end position="616"/>
    </location>
</feature>
<keyword evidence="2" id="KW-0732">Signal</keyword>
<reference evidence="4" key="1">
    <citation type="journal article" date="2019" name="Int. J. Syst. Evol. Microbiol.">
        <title>The Global Catalogue of Microorganisms (GCM) 10K type strain sequencing project: providing services to taxonomists for standard genome sequencing and annotation.</title>
        <authorList>
            <consortium name="The Broad Institute Genomics Platform"/>
            <consortium name="The Broad Institute Genome Sequencing Center for Infectious Disease"/>
            <person name="Wu L."/>
            <person name="Ma J."/>
        </authorList>
    </citation>
    <scope>NUCLEOTIDE SEQUENCE [LARGE SCALE GENOMIC DNA]</scope>
    <source>
        <strain evidence="4">KCTC 12848</strain>
    </source>
</reference>
<feature type="region of interest" description="Disordered" evidence="1">
    <location>
        <begin position="327"/>
        <end position="374"/>
    </location>
</feature>
<organism evidence="3 4">
    <name type="scientific">Saccharothrix xinjiangensis</name>
    <dbReference type="NCBI Taxonomy" id="204798"/>
    <lineage>
        <taxon>Bacteria</taxon>
        <taxon>Bacillati</taxon>
        <taxon>Actinomycetota</taxon>
        <taxon>Actinomycetes</taxon>
        <taxon>Pseudonocardiales</taxon>
        <taxon>Pseudonocardiaceae</taxon>
        <taxon>Saccharothrix</taxon>
    </lineage>
</organism>
<protein>
    <recommendedName>
        <fullName evidence="5">Small secreted domain DUF320</fullName>
    </recommendedName>
</protein>